<gene>
    <name evidence="1" type="ORF">MtrunA17_Chr8g0336711</name>
</gene>
<dbReference type="EMBL" id="PSQE01000008">
    <property type="protein sequence ID" value="RHN38764.1"/>
    <property type="molecule type" value="Genomic_DNA"/>
</dbReference>
<dbReference type="AlphaFoldDB" id="A0A396GGH5"/>
<dbReference type="Gramene" id="rna44730">
    <property type="protein sequence ID" value="RHN38764.1"/>
    <property type="gene ID" value="gene44730"/>
</dbReference>
<organism evidence="1">
    <name type="scientific">Medicago truncatula</name>
    <name type="common">Barrel medic</name>
    <name type="synonym">Medicago tribuloides</name>
    <dbReference type="NCBI Taxonomy" id="3880"/>
    <lineage>
        <taxon>Eukaryota</taxon>
        <taxon>Viridiplantae</taxon>
        <taxon>Streptophyta</taxon>
        <taxon>Embryophyta</taxon>
        <taxon>Tracheophyta</taxon>
        <taxon>Spermatophyta</taxon>
        <taxon>Magnoliopsida</taxon>
        <taxon>eudicotyledons</taxon>
        <taxon>Gunneridae</taxon>
        <taxon>Pentapetalae</taxon>
        <taxon>rosids</taxon>
        <taxon>fabids</taxon>
        <taxon>Fabales</taxon>
        <taxon>Fabaceae</taxon>
        <taxon>Papilionoideae</taxon>
        <taxon>50 kb inversion clade</taxon>
        <taxon>NPAAA clade</taxon>
        <taxon>Hologalegina</taxon>
        <taxon>IRL clade</taxon>
        <taxon>Trifolieae</taxon>
        <taxon>Medicago</taxon>
    </lineage>
</organism>
<name>A0A396GGH5_MEDTR</name>
<proteinExistence type="predicted"/>
<evidence type="ECO:0000313" key="1">
    <source>
        <dbReference type="EMBL" id="RHN38764.1"/>
    </source>
</evidence>
<sequence length="92" mass="11012">MIISCKLNNKFPWRKKFILQLFQVLDIVTYSQFFNFRSYLFSFIHTFMSHGEILNIVLGRSCEMQIYWCIPKYLKTKLSTMNLALKSIQVFG</sequence>
<accession>A0A396GGH5</accession>
<protein>
    <submittedName>
        <fullName evidence="1">Uncharacterized protein</fullName>
    </submittedName>
</protein>
<dbReference type="Proteomes" id="UP000265566">
    <property type="component" value="Chromosome 8"/>
</dbReference>
<reference evidence="1" key="1">
    <citation type="journal article" date="2018" name="Nat. Plants">
        <title>Whole-genome landscape of Medicago truncatula symbiotic genes.</title>
        <authorList>
            <person name="Pecrix Y."/>
            <person name="Gamas P."/>
            <person name="Carrere S."/>
        </authorList>
    </citation>
    <scope>NUCLEOTIDE SEQUENCE</scope>
    <source>
        <tissue evidence="1">Leaves</tissue>
    </source>
</reference>
<comment type="caution">
    <text evidence="1">The sequence shown here is derived from an EMBL/GenBank/DDBJ whole genome shotgun (WGS) entry which is preliminary data.</text>
</comment>